<keyword evidence="3" id="KW-1185">Reference proteome</keyword>
<sequence>MHFLFRNSGFSKQVVELDFLYPSEGIQQDMLLIIAI</sequence>
<evidence type="ECO:0000259" key="1">
    <source>
        <dbReference type="Pfam" id="PF24289"/>
    </source>
</evidence>
<protein>
    <recommendedName>
        <fullName evidence="1">DUF7477 domain-containing protein</fullName>
    </recommendedName>
</protein>
<dbReference type="AlphaFoldDB" id="A0A8T0UVM9"/>
<proteinExistence type="predicted"/>
<reference evidence="2" key="1">
    <citation type="submission" date="2020-05" db="EMBL/GenBank/DDBJ databases">
        <title>WGS assembly of Panicum virgatum.</title>
        <authorList>
            <person name="Lovell J.T."/>
            <person name="Jenkins J."/>
            <person name="Shu S."/>
            <person name="Juenger T.E."/>
            <person name="Schmutz J."/>
        </authorList>
    </citation>
    <scope>NUCLEOTIDE SEQUENCE</scope>
    <source>
        <strain evidence="2">AP13</strain>
    </source>
</reference>
<accession>A0A8T0UVM9</accession>
<dbReference type="InterPro" id="IPR055900">
    <property type="entry name" value="DUF7477"/>
</dbReference>
<evidence type="ECO:0000313" key="2">
    <source>
        <dbReference type="EMBL" id="KAG2624813.1"/>
    </source>
</evidence>
<name>A0A8T0UVM9_PANVG</name>
<evidence type="ECO:0000313" key="3">
    <source>
        <dbReference type="Proteomes" id="UP000823388"/>
    </source>
</evidence>
<dbReference type="Proteomes" id="UP000823388">
    <property type="component" value="Chromosome 3K"/>
</dbReference>
<dbReference type="EMBL" id="CM029041">
    <property type="protein sequence ID" value="KAG2624813.1"/>
    <property type="molecule type" value="Genomic_DNA"/>
</dbReference>
<organism evidence="2 3">
    <name type="scientific">Panicum virgatum</name>
    <name type="common">Blackwell switchgrass</name>
    <dbReference type="NCBI Taxonomy" id="38727"/>
    <lineage>
        <taxon>Eukaryota</taxon>
        <taxon>Viridiplantae</taxon>
        <taxon>Streptophyta</taxon>
        <taxon>Embryophyta</taxon>
        <taxon>Tracheophyta</taxon>
        <taxon>Spermatophyta</taxon>
        <taxon>Magnoliopsida</taxon>
        <taxon>Liliopsida</taxon>
        <taxon>Poales</taxon>
        <taxon>Poaceae</taxon>
        <taxon>PACMAD clade</taxon>
        <taxon>Panicoideae</taxon>
        <taxon>Panicodae</taxon>
        <taxon>Paniceae</taxon>
        <taxon>Panicinae</taxon>
        <taxon>Panicum</taxon>
        <taxon>Panicum sect. Hiantes</taxon>
    </lineage>
</organism>
<feature type="domain" description="DUF7477" evidence="1">
    <location>
        <begin position="5"/>
        <end position="28"/>
    </location>
</feature>
<dbReference type="Pfam" id="PF24289">
    <property type="entry name" value="DUF7477"/>
    <property type="match status" value="1"/>
</dbReference>
<gene>
    <name evidence="2" type="ORF">PVAP13_3KG176800</name>
</gene>
<comment type="caution">
    <text evidence="2">The sequence shown here is derived from an EMBL/GenBank/DDBJ whole genome shotgun (WGS) entry which is preliminary data.</text>
</comment>